<dbReference type="UniPathway" id="UPA00114"/>
<feature type="signal peptide" evidence="13">
    <location>
        <begin position="1"/>
        <end position="15"/>
    </location>
</feature>
<accession>A0A0A8LEC6</accession>
<comment type="pathway">
    <text evidence="2 11">Glycan degradation; xylan degradation.</text>
</comment>
<dbReference type="Pfam" id="PF00457">
    <property type="entry name" value="Glyco_hydro_11"/>
    <property type="match status" value="1"/>
</dbReference>
<dbReference type="EC" id="3.2.1.8" evidence="4 11"/>
<dbReference type="PROSITE" id="PS00777">
    <property type="entry name" value="GH11_2"/>
    <property type="match status" value="1"/>
</dbReference>
<comment type="catalytic activity">
    <reaction evidence="1 11">
        <text>Endohydrolysis of (1-&gt;4)-beta-D-xylosidic linkages in xylans.</text>
        <dbReference type="EC" id="3.2.1.8"/>
    </reaction>
</comment>
<dbReference type="InterPro" id="IPR035971">
    <property type="entry name" value="CBD_sf"/>
</dbReference>
<dbReference type="GO" id="GO:0031176">
    <property type="term" value="F:endo-1,4-beta-xylanase activity"/>
    <property type="evidence" value="ECO:0007669"/>
    <property type="project" value="UniProtKB-UniRule"/>
</dbReference>
<name>A0A0A8LEC6_9EUKA</name>
<keyword evidence="10 11" id="KW-0624">Polysaccharide degradation</keyword>
<dbReference type="PRINTS" id="PR00911">
    <property type="entry name" value="GLHYDRLASE11"/>
</dbReference>
<dbReference type="Gene3D" id="2.60.120.180">
    <property type="match status" value="1"/>
</dbReference>
<dbReference type="InterPro" id="IPR013319">
    <property type="entry name" value="GH11/12"/>
</dbReference>
<gene>
    <name evidence="16" type="primary">GH11</name>
</gene>
<dbReference type="GO" id="GO:0030248">
    <property type="term" value="F:cellulose binding"/>
    <property type="evidence" value="ECO:0007669"/>
    <property type="project" value="InterPro"/>
</dbReference>
<dbReference type="SMART" id="SM00236">
    <property type="entry name" value="fCBD"/>
    <property type="match status" value="1"/>
</dbReference>
<dbReference type="InterPro" id="IPR001137">
    <property type="entry name" value="Glyco_hydro_11"/>
</dbReference>
<dbReference type="InterPro" id="IPR013320">
    <property type="entry name" value="ConA-like_dom_sf"/>
</dbReference>
<keyword evidence="8 11" id="KW-0119">Carbohydrate metabolism</keyword>
<feature type="compositionally biased region" description="Polar residues" evidence="12">
    <location>
        <begin position="220"/>
        <end position="229"/>
    </location>
</feature>
<feature type="compositionally biased region" description="Low complexity" evidence="12">
    <location>
        <begin position="230"/>
        <end position="245"/>
    </location>
</feature>
<feature type="region of interest" description="Disordered" evidence="12">
    <location>
        <begin position="220"/>
        <end position="245"/>
    </location>
</feature>
<reference evidence="16" key="1">
    <citation type="submission" date="2014-05" db="EMBL/GenBank/DDBJ databases">
        <title>Solution hybrid selection capture for the recovery of functional full-length eukaryotic cDNAs from complex environmental samples.</title>
        <authorList>
            <person name="Bragalini C."/>
            <person name="Parisot N."/>
            <person name="Ribiere C."/>
            <person name="Peyretaillade E."/>
            <person name="Vallon L."/>
            <person name="Girlanda M."/>
            <person name="Peyret P."/>
            <person name="Marmeisse R."/>
            <person name="Luis L."/>
            <person name="Prudent E."/>
        </authorList>
    </citation>
    <scope>NUCLEOTIDE SEQUENCE</scope>
</reference>
<keyword evidence="9 11" id="KW-0326">Glycosidase</keyword>
<dbReference type="FunFam" id="2.60.120.180:FF:000001">
    <property type="entry name" value="Endo-1,4-beta-xylanase"/>
    <property type="match status" value="1"/>
</dbReference>
<evidence type="ECO:0000256" key="3">
    <source>
        <dbReference type="ARBA" id="ARBA00007792"/>
    </source>
</evidence>
<dbReference type="SUPFAM" id="SSF57180">
    <property type="entry name" value="Cellulose-binding domain"/>
    <property type="match status" value="1"/>
</dbReference>
<dbReference type="GO" id="GO:0005576">
    <property type="term" value="C:extracellular region"/>
    <property type="evidence" value="ECO:0007669"/>
    <property type="project" value="InterPro"/>
</dbReference>
<dbReference type="InterPro" id="IPR033123">
    <property type="entry name" value="GH11_dom"/>
</dbReference>
<keyword evidence="6 13" id="KW-0732">Signal</keyword>
<feature type="chain" id="PRO_5013085120" description="endo-1,4-beta-xylanase" evidence="13">
    <location>
        <begin position="16"/>
        <end position="287"/>
    </location>
</feature>
<evidence type="ECO:0000256" key="4">
    <source>
        <dbReference type="ARBA" id="ARBA00012590"/>
    </source>
</evidence>
<protein>
    <recommendedName>
        <fullName evidence="4 11">endo-1,4-beta-xylanase</fullName>
        <ecNumber evidence="4 11">3.2.1.8</ecNumber>
    </recommendedName>
</protein>
<comment type="similarity">
    <text evidence="3 11">Belongs to the glycosyl hydrolase 11 (cellulase G) family.</text>
</comment>
<dbReference type="EMBL" id="LK932090">
    <property type="protein sequence ID" value="CDS82546.1"/>
    <property type="molecule type" value="mRNA"/>
</dbReference>
<dbReference type="PANTHER" id="PTHR46828">
    <property type="entry name" value="ENDO-1,4-BETA-XYLANASE A-RELATED"/>
    <property type="match status" value="1"/>
</dbReference>
<evidence type="ECO:0000256" key="11">
    <source>
        <dbReference type="PROSITE-ProRule" id="PRU01097"/>
    </source>
</evidence>
<dbReference type="GO" id="GO:0045493">
    <property type="term" value="P:xylan catabolic process"/>
    <property type="evidence" value="ECO:0007669"/>
    <property type="project" value="UniProtKB-UniRule"/>
</dbReference>
<evidence type="ECO:0000256" key="2">
    <source>
        <dbReference type="ARBA" id="ARBA00004851"/>
    </source>
</evidence>
<evidence type="ECO:0000256" key="8">
    <source>
        <dbReference type="ARBA" id="ARBA00023277"/>
    </source>
</evidence>
<dbReference type="InterPro" id="IPR000254">
    <property type="entry name" value="CBD"/>
</dbReference>
<evidence type="ECO:0000256" key="7">
    <source>
        <dbReference type="ARBA" id="ARBA00022801"/>
    </source>
</evidence>
<dbReference type="InterPro" id="IPR033119">
    <property type="entry name" value="GH11_AS_2"/>
</dbReference>
<dbReference type="AlphaFoldDB" id="A0A0A8LEC6"/>
<keyword evidence="5 11" id="KW-0858">Xylan degradation</keyword>
<evidence type="ECO:0000256" key="9">
    <source>
        <dbReference type="ARBA" id="ARBA00023295"/>
    </source>
</evidence>
<evidence type="ECO:0000256" key="10">
    <source>
        <dbReference type="ARBA" id="ARBA00023326"/>
    </source>
</evidence>
<dbReference type="Pfam" id="PF00734">
    <property type="entry name" value="CBM_1"/>
    <property type="match status" value="1"/>
</dbReference>
<evidence type="ECO:0000259" key="15">
    <source>
        <dbReference type="PROSITE" id="PS51761"/>
    </source>
</evidence>
<dbReference type="PROSITE" id="PS00562">
    <property type="entry name" value="CBM1_1"/>
    <property type="match status" value="1"/>
</dbReference>
<feature type="domain" description="CBM1" evidence="14">
    <location>
        <begin position="251"/>
        <end position="287"/>
    </location>
</feature>
<dbReference type="PROSITE" id="PS51761">
    <property type="entry name" value="GH11_3"/>
    <property type="match status" value="1"/>
</dbReference>
<evidence type="ECO:0000256" key="1">
    <source>
        <dbReference type="ARBA" id="ARBA00000681"/>
    </source>
</evidence>
<dbReference type="SUPFAM" id="SSF49899">
    <property type="entry name" value="Concanavalin A-like lectins/glucanases"/>
    <property type="match status" value="1"/>
</dbReference>
<feature type="domain" description="GH11" evidence="15">
    <location>
        <begin position="35"/>
        <end position="224"/>
    </location>
</feature>
<evidence type="ECO:0000256" key="5">
    <source>
        <dbReference type="ARBA" id="ARBA00022651"/>
    </source>
</evidence>
<evidence type="ECO:0000256" key="13">
    <source>
        <dbReference type="SAM" id="SignalP"/>
    </source>
</evidence>
<feature type="active site" description="Nucleophile" evidence="11">
    <location>
        <position position="120"/>
    </location>
</feature>
<evidence type="ECO:0000313" key="16">
    <source>
        <dbReference type="EMBL" id="CDS82546.1"/>
    </source>
</evidence>
<evidence type="ECO:0000259" key="14">
    <source>
        <dbReference type="PROSITE" id="PS51164"/>
    </source>
</evidence>
<proteinExistence type="evidence at transcript level"/>
<dbReference type="PROSITE" id="PS51164">
    <property type="entry name" value="CBM1_2"/>
    <property type="match status" value="1"/>
</dbReference>
<evidence type="ECO:0000256" key="12">
    <source>
        <dbReference type="SAM" id="MobiDB-lite"/>
    </source>
</evidence>
<dbReference type="PROSITE" id="PS00776">
    <property type="entry name" value="GH11_1"/>
    <property type="match status" value="1"/>
</dbReference>
<feature type="active site" description="Proton donor" evidence="11">
    <location>
        <position position="211"/>
    </location>
</feature>
<sequence>MVSFSSLLLIRTATAAVLAAPSKDSEKHELVARQSLTTSQTGTNNGYYYSFWTDGAAHVTYTNGAGGQYSVTWSGNAGNWVGGKGWNPGSARAITYSGTYSPNGNSYLSVYGWTTGPLIEYYIVENFGTYNPSTGASKKGSVVSDGDTYDIYQTTRTNAPSIQGTATFQQYWSVRRNHRSGGTVTTANHFNAWASLGMQLGSHNYQIVATEGYQSSGSASITVGQGTSNPVTTTPGGSQPTTTAGNTGGGNYAAKYGQCGGQGYTGTTCCQSGSTCKYSNAWYSQCL</sequence>
<dbReference type="InterPro" id="IPR018208">
    <property type="entry name" value="GH11_AS_1"/>
</dbReference>
<keyword evidence="7 11" id="KW-0378">Hydrolase</keyword>
<dbReference type="PANTHER" id="PTHR46828:SF2">
    <property type="entry name" value="ENDO-1,4-BETA-XYLANASE A-RELATED"/>
    <property type="match status" value="1"/>
</dbReference>
<organism evidence="16">
    <name type="scientific">uncultured eukaryote</name>
    <dbReference type="NCBI Taxonomy" id="100272"/>
    <lineage>
        <taxon>Eukaryota</taxon>
        <taxon>environmental samples</taxon>
    </lineage>
</organism>
<evidence type="ECO:0000256" key="6">
    <source>
        <dbReference type="ARBA" id="ARBA00022729"/>
    </source>
</evidence>